<dbReference type="InterPro" id="IPR010998">
    <property type="entry name" value="Integrase_recombinase_N"/>
</dbReference>
<dbReference type="OrthoDB" id="9801717at2"/>
<protein>
    <recommendedName>
        <fullName evidence="10">Integrase</fullName>
    </recommendedName>
</protein>
<keyword evidence="3 5" id="KW-0238">DNA-binding</keyword>
<proteinExistence type="inferred from homology"/>
<dbReference type="InterPro" id="IPR002104">
    <property type="entry name" value="Integrase_catalytic"/>
</dbReference>
<evidence type="ECO:0000256" key="2">
    <source>
        <dbReference type="ARBA" id="ARBA00022908"/>
    </source>
</evidence>
<evidence type="ECO:0000313" key="8">
    <source>
        <dbReference type="EMBL" id="TFJ90241.1"/>
    </source>
</evidence>
<comment type="caution">
    <text evidence="8">The sequence shown here is derived from an EMBL/GenBank/DDBJ whole genome shotgun (WGS) entry which is preliminary data.</text>
</comment>
<dbReference type="RefSeq" id="WP_135111886.1">
    <property type="nucleotide sequence ID" value="NZ_SRHY01000090.1"/>
</dbReference>
<keyword evidence="9" id="KW-1185">Reference proteome</keyword>
<dbReference type="PROSITE" id="PS51900">
    <property type="entry name" value="CB"/>
    <property type="match status" value="1"/>
</dbReference>
<feature type="domain" description="Tyr recombinase" evidence="6">
    <location>
        <begin position="106"/>
        <end position="283"/>
    </location>
</feature>
<dbReference type="InterPro" id="IPR004107">
    <property type="entry name" value="Integrase_SAM-like_N"/>
</dbReference>
<dbReference type="GO" id="GO:0003677">
    <property type="term" value="F:DNA binding"/>
    <property type="evidence" value="ECO:0007669"/>
    <property type="project" value="UniProtKB-UniRule"/>
</dbReference>
<dbReference type="InterPro" id="IPR050090">
    <property type="entry name" value="Tyrosine_recombinase_XerCD"/>
</dbReference>
<dbReference type="SUPFAM" id="SSF56349">
    <property type="entry name" value="DNA breaking-rejoining enzymes"/>
    <property type="match status" value="1"/>
</dbReference>
<feature type="domain" description="Core-binding (CB)" evidence="7">
    <location>
        <begin position="4"/>
        <end position="89"/>
    </location>
</feature>
<dbReference type="Gene3D" id="1.10.443.10">
    <property type="entry name" value="Intergrase catalytic core"/>
    <property type="match status" value="1"/>
</dbReference>
<dbReference type="Pfam" id="PF00589">
    <property type="entry name" value="Phage_integrase"/>
    <property type="match status" value="1"/>
</dbReference>
<accession>A0A4Y9A676</accession>
<dbReference type="GO" id="GO:0015074">
    <property type="term" value="P:DNA integration"/>
    <property type="evidence" value="ECO:0007669"/>
    <property type="project" value="UniProtKB-KW"/>
</dbReference>
<organism evidence="8 9">
    <name type="scientific">Lentibacillus salicampi</name>
    <dbReference type="NCBI Taxonomy" id="175306"/>
    <lineage>
        <taxon>Bacteria</taxon>
        <taxon>Bacillati</taxon>
        <taxon>Bacillota</taxon>
        <taxon>Bacilli</taxon>
        <taxon>Bacillales</taxon>
        <taxon>Bacillaceae</taxon>
        <taxon>Lentibacillus</taxon>
    </lineage>
</organism>
<dbReference type="EMBL" id="SRHY01000090">
    <property type="protein sequence ID" value="TFJ90241.1"/>
    <property type="molecule type" value="Genomic_DNA"/>
</dbReference>
<dbReference type="InterPro" id="IPR011010">
    <property type="entry name" value="DNA_brk_join_enz"/>
</dbReference>
<evidence type="ECO:0000256" key="5">
    <source>
        <dbReference type="PROSITE-ProRule" id="PRU01248"/>
    </source>
</evidence>
<evidence type="ECO:0000313" key="9">
    <source>
        <dbReference type="Proteomes" id="UP000298484"/>
    </source>
</evidence>
<dbReference type="PROSITE" id="PS51898">
    <property type="entry name" value="TYR_RECOMBINASE"/>
    <property type="match status" value="1"/>
</dbReference>
<evidence type="ECO:0000259" key="7">
    <source>
        <dbReference type="PROSITE" id="PS51900"/>
    </source>
</evidence>
<evidence type="ECO:0000256" key="4">
    <source>
        <dbReference type="ARBA" id="ARBA00023172"/>
    </source>
</evidence>
<gene>
    <name evidence="8" type="ORF">E4U82_19385</name>
</gene>
<dbReference type="GO" id="GO:0006310">
    <property type="term" value="P:DNA recombination"/>
    <property type="evidence" value="ECO:0007669"/>
    <property type="project" value="UniProtKB-KW"/>
</dbReference>
<sequence length="288" mass="33660">MSIFDIQPYDKKFNDLLVLRDLTYNTIKSYNSMLRSYLAWVAACQKSPEEVSFEEIRTYLLSLKRVRSLSNRTINAHISQLRFFHLYVLRKNWDKYEIPYMKFNTKLPDILTLEEVNEFIATIPNLKHKACVALLYSAGLRVSEMRHLRYEDVSRKDMRIYIRPSKSRSDRYAILSRNALDILTKYWLSFGRPKGWLFPGTGINQPIVSFTVSRFITDHCHYLGWDRTVTAHMLRHSFGTHLYEQGYDLLTIQKLLGHKSASSSLVYVHLGTKTMKALKSPFDLGASL</sequence>
<dbReference type="Pfam" id="PF13495">
    <property type="entry name" value="Phage_int_SAM_4"/>
    <property type="match status" value="1"/>
</dbReference>
<dbReference type="InterPro" id="IPR013762">
    <property type="entry name" value="Integrase-like_cat_sf"/>
</dbReference>
<keyword evidence="2" id="KW-0229">DNA integration</keyword>
<reference evidence="8 9" key="1">
    <citation type="submission" date="2019-03" db="EMBL/GenBank/DDBJ databases">
        <title>Genome sequence of Lentibacillus salicampi ATCC BAA-719.</title>
        <authorList>
            <person name="Maclea K.S."/>
            <person name="Simoes Junior M."/>
        </authorList>
    </citation>
    <scope>NUCLEOTIDE SEQUENCE [LARGE SCALE GENOMIC DNA]</scope>
    <source>
        <strain evidence="8 9">ATCC BAA-719</strain>
    </source>
</reference>
<comment type="similarity">
    <text evidence="1">Belongs to the 'phage' integrase family.</text>
</comment>
<dbReference type="Proteomes" id="UP000298484">
    <property type="component" value="Unassembled WGS sequence"/>
</dbReference>
<keyword evidence="4" id="KW-0233">DNA recombination</keyword>
<dbReference type="Gene3D" id="1.10.150.130">
    <property type="match status" value="1"/>
</dbReference>
<dbReference type="PANTHER" id="PTHR30349:SF41">
    <property type="entry name" value="INTEGRASE_RECOMBINASE PROTEIN MJ0367-RELATED"/>
    <property type="match status" value="1"/>
</dbReference>
<dbReference type="PANTHER" id="PTHR30349">
    <property type="entry name" value="PHAGE INTEGRASE-RELATED"/>
    <property type="match status" value="1"/>
</dbReference>
<dbReference type="AlphaFoldDB" id="A0A4Y9A676"/>
<dbReference type="InterPro" id="IPR044068">
    <property type="entry name" value="CB"/>
</dbReference>
<evidence type="ECO:0000256" key="3">
    <source>
        <dbReference type="ARBA" id="ARBA00023125"/>
    </source>
</evidence>
<evidence type="ECO:0008006" key="10">
    <source>
        <dbReference type="Google" id="ProtNLM"/>
    </source>
</evidence>
<evidence type="ECO:0000259" key="6">
    <source>
        <dbReference type="PROSITE" id="PS51898"/>
    </source>
</evidence>
<name>A0A4Y9A676_9BACI</name>
<evidence type="ECO:0000256" key="1">
    <source>
        <dbReference type="ARBA" id="ARBA00008857"/>
    </source>
</evidence>